<feature type="region of interest" description="Disordered" evidence="1">
    <location>
        <begin position="488"/>
        <end position="525"/>
    </location>
</feature>
<evidence type="ECO:0000313" key="2">
    <source>
        <dbReference type="EMBL" id="KAF2177201.1"/>
    </source>
</evidence>
<reference evidence="2" key="1">
    <citation type="journal article" date="2020" name="Stud. Mycol.">
        <title>101 Dothideomycetes genomes: a test case for predicting lifestyles and emergence of pathogens.</title>
        <authorList>
            <person name="Haridas S."/>
            <person name="Albert R."/>
            <person name="Binder M."/>
            <person name="Bloem J."/>
            <person name="Labutti K."/>
            <person name="Salamov A."/>
            <person name="Andreopoulos B."/>
            <person name="Baker S."/>
            <person name="Barry K."/>
            <person name="Bills G."/>
            <person name="Bluhm B."/>
            <person name="Cannon C."/>
            <person name="Castanera R."/>
            <person name="Culley D."/>
            <person name="Daum C."/>
            <person name="Ezra D."/>
            <person name="Gonzalez J."/>
            <person name="Henrissat B."/>
            <person name="Kuo A."/>
            <person name="Liang C."/>
            <person name="Lipzen A."/>
            <person name="Lutzoni F."/>
            <person name="Magnuson J."/>
            <person name="Mondo S."/>
            <person name="Nolan M."/>
            <person name="Ohm R."/>
            <person name="Pangilinan J."/>
            <person name="Park H.-J."/>
            <person name="Ramirez L."/>
            <person name="Alfaro M."/>
            <person name="Sun H."/>
            <person name="Tritt A."/>
            <person name="Yoshinaga Y."/>
            <person name="Zwiers L.-H."/>
            <person name="Turgeon B."/>
            <person name="Goodwin S."/>
            <person name="Spatafora J."/>
            <person name="Crous P."/>
            <person name="Grigoriev I."/>
        </authorList>
    </citation>
    <scope>NUCLEOTIDE SEQUENCE</scope>
    <source>
        <strain evidence="2">CBS 207.26</strain>
    </source>
</reference>
<feature type="region of interest" description="Disordered" evidence="1">
    <location>
        <begin position="1"/>
        <end position="49"/>
    </location>
</feature>
<feature type="compositionally biased region" description="Basic and acidic residues" evidence="1">
    <location>
        <begin position="11"/>
        <end position="33"/>
    </location>
</feature>
<proteinExistence type="predicted"/>
<name>A0A6A6DCK1_9PEZI</name>
<dbReference type="AlphaFoldDB" id="A0A6A6DCK1"/>
<evidence type="ECO:0000256" key="1">
    <source>
        <dbReference type="SAM" id="MobiDB-lite"/>
    </source>
</evidence>
<accession>A0A6A6DCK1</accession>
<sequence length="525" mass="59008">MFLPRSLQRKGFRESQKDRGEPPAKKARFEHEASFPTASSDSTTAKPITDSPSIFEEKAFQDSTKQTQGAVSQRGPRFTAPVITDDYLSQLVCGIELIFTDHAHQDEEGAKWLKKHYRVISGENKFIHLSSILNHPIISTIKPEATQILLRRALQEHSSKFLETVSDGYFVRRRPSTYPFPFIPKNALTMVNGDGLSFWDQRTIYVEPHVRNLCHTPAKVSWWLKEHGQLREKWLPIQAVRKVQNSCAFVLLSGNVMHENMWKKWRDTRMPEDWNIMTKAEHTKRTNEYLELLKVEKRLCKGTGNHEPDKAQGNGHSEAKGKRKKPTIFGRKTAITLASRDASYGSVLSKLPPGSESGMPSQKVGETGATRQPSNACDAKVQIDLDKGKCSSTLDNKTVENDRQRIDQAISQPEDGAVPAIQTSTDVNKSSILPKNKRRRRAKVSKATEANTNRDLPDNATTNKQDAPIQGPHCLDLEYIYLGQLGGGHTNENSQHEASALPNKVQPPGLRPQSWTGTKKTFDDD</sequence>
<feature type="compositionally biased region" description="Polar residues" evidence="1">
    <location>
        <begin position="421"/>
        <end position="433"/>
    </location>
</feature>
<feature type="region of interest" description="Disordered" evidence="1">
    <location>
        <begin position="409"/>
        <end position="470"/>
    </location>
</feature>
<feature type="region of interest" description="Disordered" evidence="1">
    <location>
        <begin position="345"/>
        <end position="376"/>
    </location>
</feature>
<organism evidence="2 3">
    <name type="scientific">Zopfia rhizophila CBS 207.26</name>
    <dbReference type="NCBI Taxonomy" id="1314779"/>
    <lineage>
        <taxon>Eukaryota</taxon>
        <taxon>Fungi</taxon>
        <taxon>Dikarya</taxon>
        <taxon>Ascomycota</taxon>
        <taxon>Pezizomycotina</taxon>
        <taxon>Dothideomycetes</taxon>
        <taxon>Dothideomycetes incertae sedis</taxon>
        <taxon>Zopfiaceae</taxon>
        <taxon>Zopfia</taxon>
    </lineage>
</organism>
<dbReference type="OrthoDB" id="439993at2759"/>
<protein>
    <submittedName>
        <fullName evidence="2">Uncharacterized protein</fullName>
    </submittedName>
</protein>
<dbReference type="Proteomes" id="UP000800200">
    <property type="component" value="Unassembled WGS sequence"/>
</dbReference>
<evidence type="ECO:0000313" key="3">
    <source>
        <dbReference type="Proteomes" id="UP000800200"/>
    </source>
</evidence>
<feature type="compositionally biased region" description="Polar residues" evidence="1">
    <location>
        <begin position="36"/>
        <end position="49"/>
    </location>
</feature>
<feature type="compositionally biased region" description="Polar residues" evidence="1">
    <location>
        <begin position="448"/>
        <end position="465"/>
    </location>
</feature>
<keyword evidence="3" id="KW-1185">Reference proteome</keyword>
<gene>
    <name evidence="2" type="ORF">K469DRAFT_697405</name>
</gene>
<feature type="region of interest" description="Disordered" evidence="1">
    <location>
        <begin position="302"/>
        <end position="330"/>
    </location>
</feature>
<feature type="compositionally biased region" description="Basic residues" evidence="1">
    <location>
        <begin position="435"/>
        <end position="444"/>
    </location>
</feature>
<dbReference type="EMBL" id="ML994692">
    <property type="protein sequence ID" value="KAF2177201.1"/>
    <property type="molecule type" value="Genomic_DNA"/>
</dbReference>